<proteinExistence type="predicted"/>
<protein>
    <submittedName>
        <fullName evidence="1">Uncharacterized protein</fullName>
    </submittedName>
</protein>
<dbReference type="EMBL" id="HACA01008239">
    <property type="protein sequence ID" value="CDW25600.1"/>
    <property type="molecule type" value="Transcribed_RNA"/>
</dbReference>
<organism evidence="1">
    <name type="scientific">Lepeophtheirus salmonis</name>
    <name type="common">Salmon louse</name>
    <name type="synonym">Caligus salmonis</name>
    <dbReference type="NCBI Taxonomy" id="72036"/>
    <lineage>
        <taxon>Eukaryota</taxon>
        <taxon>Metazoa</taxon>
        <taxon>Ecdysozoa</taxon>
        <taxon>Arthropoda</taxon>
        <taxon>Crustacea</taxon>
        <taxon>Multicrustacea</taxon>
        <taxon>Hexanauplia</taxon>
        <taxon>Copepoda</taxon>
        <taxon>Siphonostomatoida</taxon>
        <taxon>Caligidae</taxon>
        <taxon>Lepeophtheirus</taxon>
    </lineage>
</organism>
<name>A0A0K2TIF7_LEPSM</name>
<sequence>MERRHRTMEFH</sequence>
<evidence type="ECO:0000313" key="1">
    <source>
        <dbReference type="EMBL" id="CDW25600.1"/>
    </source>
</evidence>
<reference evidence="1" key="1">
    <citation type="submission" date="2014-05" db="EMBL/GenBank/DDBJ databases">
        <authorList>
            <person name="Chronopoulou M."/>
        </authorList>
    </citation>
    <scope>NUCLEOTIDE SEQUENCE</scope>
    <source>
        <tissue evidence="1">Whole organism</tissue>
    </source>
</reference>
<accession>A0A0K2TIF7</accession>